<reference evidence="3" key="1">
    <citation type="journal article" date="2020" name="ISME J.">
        <title>Gammaproteobacteria mediating utilization of methyl-, sulfur- and petroleum organic compounds in deep ocean hydrothermal plumes.</title>
        <authorList>
            <person name="Zhou Z."/>
            <person name="Liu Y."/>
            <person name="Pan J."/>
            <person name="Cron B.R."/>
            <person name="Toner B.M."/>
            <person name="Anantharaman K."/>
            <person name="Breier J.A."/>
            <person name="Dick G.J."/>
            <person name="Li M."/>
        </authorList>
    </citation>
    <scope>NUCLEOTIDE SEQUENCE</scope>
    <source>
        <strain evidence="3">SZUA-1515</strain>
    </source>
</reference>
<dbReference type="AlphaFoldDB" id="A0A833E9N2"/>
<gene>
    <name evidence="3" type="ORF">EYH45_03585</name>
</gene>
<proteinExistence type="predicted"/>
<comment type="caution">
    <text evidence="3">The sequence shown here is derived from an EMBL/GenBank/DDBJ whole genome shotgun (WGS) entry which is preliminary data.</text>
</comment>
<accession>A0A833E9N2</accession>
<organism evidence="3 4">
    <name type="scientific">Caldiarchaeum subterraneum</name>
    <dbReference type="NCBI Taxonomy" id="311458"/>
    <lineage>
        <taxon>Archaea</taxon>
        <taxon>Nitrososphaerota</taxon>
        <taxon>Candidatus Caldarchaeales</taxon>
        <taxon>Candidatus Caldarchaeaceae</taxon>
        <taxon>Candidatus Caldarchaeum</taxon>
    </lineage>
</organism>
<feature type="domain" description="SHOCT" evidence="2">
    <location>
        <begin position="250"/>
        <end position="275"/>
    </location>
</feature>
<feature type="coiled-coil region" evidence="1">
    <location>
        <begin position="223"/>
        <end position="257"/>
    </location>
</feature>
<name>A0A833E9N2_CALS0</name>
<sequence>MTVQRIQCPNCGRSTIKGKFCIYCGYTLEESPKQEKAEIAITAEPPQQPAEVEEMEQAIPAAKPEATAVAEQPAEVEERRLVEQLAGVYNWWIKLIELFLEKDVTPDVFQELYQEYQSRINTLDERRREEINRIEKRLEELTSSLEKLKVRHDIGEIPDRQYVTQKLEMDREINRLKPKLNVLQNPFNLRLVEIPVFKEKIENMLGRFEGATQEELQLSGDLLTSIKNDLKKVLQDLEVLVEQHNRIKKELDKLEVRYKIGELSKEEYLAQKQKIERQLESSS</sequence>
<feature type="coiled-coil region" evidence="1">
    <location>
        <begin position="113"/>
        <end position="151"/>
    </location>
</feature>
<dbReference type="Pfam" id="PF09851">
    <property type="entry name" value="SHOCT"/>
    <property type="match status" value="1"/>
</dbReference>
<dbReference type="InterPro" id="IPR018649">
    <property type="entry name" value="SHOCT"/>
</dbReference>
<evidence type="ECO:0000313" key="3">
    <source>
        <dbReference type="EMBL" id="HIQ29627.1"/>
    </source>
</evidence>
<evidence type="ECO:0000313" key="4">
    <source>
        <dbReference type="Proteomes" id="UP000608579"/>
    </source>
</evidence>
<evidence type="ECO:0000256" key="1">
    <source>
        <dbReference type="SAM" id="Coils"/>
    </source>
</evidence>
<dbReference type="Proteomes" id="UP000608579">
    <property type="component" value="Unassembled WGS sequence"/>
</dbReference>
<evidence type="ECO:0000259" key="2">
    <source>
        <dbReference type="Pfam" id="PF09851"/>
    </source>
</evidence>
<protein>
    <recommendedName>
        <fullName evidence="2">SHOCT domain-containing protein</fullName>
    </recommendedName>
</protein>
<keyword evidence="1" id="KW-0175">Coiled coil</keyword>
<dbReference type="EMBL" id="DQVM01000069">
    <property type="protein sequence ID" value="HIQ29627.1"/>
    <property type="molecule type" value="Genomic_DNA"/>
</dbReference>